<feature type="region of interest" description="Disordered" evidence="2">
    <location>
        <begin position="334"/>
        <end position="361"/>
    </location>
</feature>
<dbReference type="InterPro" id="IPR001098">
    <property type="entry name" value="DNA-dir_DNA_pol_A_palm_dom"/>
</dbReference>
<dbReference type="InterPro" id="IPR002562">
    <property type="entry name" value="3'-5'_exonuclease_dom"/>
</dbReference>
<dbReference type="InterPro" id="IPR002298">
    <property type="entry name" value="DNA_polymerase_A"/>
</dbReference>
<gene>
    <name evidence="5" type="ORF">Cvel_8733</name>
</gene>
<feature type="compositionally biased region" description="Gly residues" evidence="2">
    <location>
        <begin position="908"/>
        <end position="929"/>
    </location>
</feature>
<dbReference type="PANTHER" id="PTHR12873">
    <property type="entry name" value="T7-LIKE MITOCHONDRIAL DNA HELICASE"/>
    <property type="match status" value="1"/>
</dbReference>
<dbReference type="EMBL" id="CDMZ01003972">
    <property type="protein sequence ID" value="CEM48233.1"/>
    <property type="molecule type" value="Genomic_DNA"/>
</dbReference>
<evidence type="ECO:0000256" key="3">
    <source>
        <dbReference type="SAM" id="SignalP"/>
    </source>
</evidence>
<dbReference type="PROSITE" id="PS51199">
    <property type="entry name" value="SF4_HELICASE"/>
    <property type="match status" value="1"/>
</dbReference>
<evidence type="ECO:0000259" key="4">
    <source>
        <dbReference type="PROSITE" id="PS51199"/>
    </source>
</evidence>
<feature type="region of interest" description="Disordered" evidence="2">
    <location>
        <begin position="51"/>
        <end position="70"/>
    </location>
</feature>
<dbReference type="InterPro" id="IPR012337">
    <property type="entry name" value="RNaseH-like_sf"/>
</dbReference>
<feature type="domain" description="SF4 helicase" evidence="4">
    <location>
        <begin position="532"/>
        <end position="779"/>
    </location>
</feature>
<dbReference type="InterPro" id="IPR027032">
    <property type="entry name" value="Twinkle-like"/>
</dbReference>
<dbReference type="GO" id="GO:0003697">
    <property type="term" value="F:single-stranded DNA binding"/>
    <property type="evidence" value="ECO:0007669"/>
    <property type="project" value="InterPro"/>
</dbReference>
<dbReference type="Pfam" id="PF13481">
    <property type="entry name" value="AAA_25"/>
    <property type="match status" value="1"/>
</dbReference>
<feature type="region of interest" description="Disordered" evidence="2">
    <location>
        <begin position="851"/>
        <end position="949"/>
    </location>
</feature>
<dbReference type="GO" id="GO:0003887">
    <property type="term" value="F:DNA-directed DNA polymerase activity"/>
    <property type="evidence" value="ECO:0007669"/>
    <property type="project" value="InterPro"/>
</dbReference>
<dbReference type="GO" id="GO:0043139">
    <property type="term" value="F:5'-3' DNA helicase activity"/>
    <property type="evidence" value="ECO:0007669"/>
    <property type="project" value="InterPro"/>
</dbReference>
<feature type="coiled-coil region" evidence="1">
    <location>
        <begin position="1345"/>
        <end position="1372"/>
    </location>
</feature>
<keyword evidence="1" id="KW-0175">Coiled coil</keyword>
<dbReference type="PRINTS" id="PR00868">
    <property type="entry name" value="DNAPOLI"/>
</dbReference>
<name>A0A0G4HUU2_9ALVE</name>
<dbReference type="InterPro" id="IPR007694">
    <property type="entry name" value="DNA_helicase_DnaB-like_C"/>
</dbReference>
<dbReference type="Pfam" id="PF00476">
    <property type="entry name" value="DNA_pol_A"/>
    <property type="match status" value="1"/>
</dbReference>
<protein>
    <recommendedName>
        <fullName evidence="4">SF4 helicase domain-containing protein</fullName>
    </recommendedName>
</protein>
<feature type="chain" id="PRO_5005192396" description="SF4 helicase domain-containing protein" evidence="3">
    <location>
        <begin position="26"/>
        <end position="1708"/>
    </location>
</feature>
<dbReference type="PANTHER" id="PTHR12873:SF0">
    <property type="entry name" value="TWINKLE MTDNA HELICASE"/>
    <property type="match status" value="1"/>
</dbReference>
<dbReference type="InterPro" id="IPR043502">
    <property type="entry name" value="DNA/RNA_pol_sf"/>
</dbReference>
<reference evidence="5" key="1">
    <citation type="submission" date="2014-11" db="EMBL/GenBank/DDBJ databases">
        <authorList>
            <person name="Otto D Thomas"/>
            <person name="Naeem Raeece"/>
        </authorList>
    </citation>
    <scope>NUCLEOTIDE SEQUENCE</scope>
</reference>
<keyword evidence="3" id="KW-0732">Signal</keyword>
<dbReference type="CDD" id="cd01122">
    <property type="entry name" value="Twinkle_C"/>
    <property type="match status" value="1"/>
</dbReference>
<dbReference type="InterPro" id="IPR027417">
    <property type="entry name" value="P-loop_NTPase"/>
</dbReference>
<dbReference type="Gene3D" id="3.40.1360.10">
    <property type="match status" value="1"/>
</dbReference>
<dbReference type="Pfam" id="PF01612">
    <property type="entry name" value="DNA_pol_A_exo1"/>
    <property type="match status" value="1"/>
</dbReference>
<dbReference type="GO" id="GO:0005524">
    <property type="term" value="F:ATP binding"/>
    <property type="evidence" value="ECO:0007669"/>
    <property type="project" value="InterPro"/>
</dbReference>
<dbReference type="Gene3D" id="3.40.50.300">
    <property type="entry name" value="P-loop containing nucleotide triphosphate hydrolases"/>
    <property type="match status" value="1"/>
</dbReference>
<evidence type="ECO:0000256" key="2">
    <source>
        <dbReference type="SAM" id="MobiDB-lite"/>
    </source>
</evidence>
<dbReference type="Gene3D" id="3.30.70.370">
    <property type="match status" value="1"/>
</dbReference>
<feature type="compositionally biased region" description="Basic and acidic residues" evidence="2">
    <location>
        <begin position="335"/>
        <end position="353"/>
    </location>
</feature>
<dbReference type="InterPro" id="IPR036397">
    <property type="entry name" value="RNaseH_sf"/>
</dbReference>
<dbReference type="Gene3D" id="1.20.1060.10">
    <property type="entry name" value="Taq DNA Polymerase, Chain T, domain 4"/>
    <property type="match status" value="1"/>
</dbReference>
<evidence type="ECO:0000256" key="1">
    <source>
        <dbReference type="SAM" id="Coils"/>
    </source>
</evidence>
<dbReference type="Gene3D" id="3.30.420.10">
    <property type="entry name" value="Ribonuclease H-like superfamily/Ribonuclease H"/>
    <property type="match status" value="1"/>
</dbReference>
<dbReference type="CDD" id="cd08639">
    <property type="entry name" value="DNA_pol_A_Aquificae_like"/>
    <property type="match status" value="1"/>
</dbReference>
<dbReference type="SUPFAM" id="SSF56731">
    <property type="entry name" value="DNA primase core"/>
    <property type="match status" value="1"/>
</dbReference>
<sequence>MSSCCLVSPPLWRAFCVFFVACVCATGRQDGLDPRTFGFLNLVEVPGRAREAGSRRSLSSRRKEGRSARDAGVYDRFTQGGVSGAEGAAAGAVDRDGLLRDMQRANGGFRGSGVPPSPPTGTTFVSEHYRIPLGDLVEYLERKRLEFHETPQRYTLKYCPRCPPHKNKPDNLFKLELFKNSGNCYCHRCGFKGSFFDLKTAMGDLPADSIQGLGAGAASTGGVGGGLGGLGGGGLWRGGGDAGGLSGRPAGTVEVPHQGDAQKYPRFLLEDRECPGVLERIEKERGINRETLEKYRVGCGRFVFPSQTPTLGGETQWETHECVTFPWIVRIASDSPKETDKGGGDKKEEGGEKEGEEAASELTTRLKVRSLSNKACMRLIPKGGGWGLFGAHTVPLSADSLVVTEGEWDALAVHQATGLPAVSLPNGCRSLPVQLLPYLETFRRIYLWMDADAPGQEGAELFAQKLGVGRTYIVKDTEGDPVGGLPPKDANEALLRGFDLNRMIENARPLPHSQILDFNNLRSQVWDEIRNPDRVRGVQSLTLPSLNKLLKGHRAGELTIWTGGTGIGKTTLLSQLSMDYCLQGTSTLWGSFEIPNVRLAKMMIRQFAGFNLEEQPARFDYFAEKFAQLPLYFLKFHGSTDVNQVIDAMEYAAYVLDVRHVVLDNLQFMLSGQARGVDQWELQNQAIEKFRRYSSSKGVHVSLVVHPRKEDDGTQLGVASVFGSVKSTQEADNVVILQRPRNECPFLDLKKNRFSGELGKINYVFDRESLMIKELELVPQQLWQPDEEQLKQIRQIRNVPMINHFYEFQTNRPTPLASDGSEAFGVSMQHGGLGGMGGGMGLSDISIASESLQRPPFPPSPSPSSSEFGELQAEMRGGGGDSSLSAGPEREGVGGGGSGHSLDSRSEGGMGSSGGHEGVSGGSREGSGASGDRSGSTGGTKFSPSSAPDLAKLKYSNTLSDLRNVIEEHGLEVDPSVGLGRTKLTIYEDIRAEVLRLKGIELPPPPEKSTKKKEPPKKKAKAEEDKPSPIPPGVDWWKIAFEEKDVGGGLHLYSLRPTANQPLEKTLQEVKHQIPETIPSSIGPDFDAALDKMCRVDVVPRDDIRSDFFFCDSPESVTRAFEEIHLADASVISVDLETTSLDPIEGRIRLIQLAVEGHPALVIDAFSVLFTMTRNETDGSVSFERNKDGWDALKPFRLAMASERVQKVFHNSKFDVKFLQTHDMPVSNPLFDTMLASRLLEAGKGRIGFRLDQVVERYLGVLMSKAQQKSDWGSLSLSADQVLYAARDAAVLLPLRNALLQKIERAELEEVADLEFRTVQPVAEMELTGLGVDWEKWQALADELRENEKEVLQKLRTELKLSEDQEVNLNSQPQILQLLRALGVPNPEGRGLISDTNDWTLSKLAQQYPAVQALREHRKVTKAISAFAEKLPQHINKQTGRIHPNFNQYGAESGRFSCDSPNLQQIPRDRKFRSCFVPKKGYKFAIADFSQIELRIAADISGDKTMTEAYASGGDLHRVTAALVTGKKLEDVQKADRQLAKAVNFGLIYGMSPNRFKDYAESSYGVKMSQEEANKFHRAYFDHYTGITEWHNHAKKRRPRETRTRSRRRAVFDSFAFTKALNYPVQGTSADITKESLARLPGELREAGIDGKVVMCVHDEIIIEIPEEKSEEALNLLVRVMEQAGERYLLNIPCIAEGAVGESWADKP</sequence>
<dbReference type="GO" id="GO:0008408">
    <property type="term" value="F:3'-5' exonuclease activity"/>
    <property type="evidence" value="ECO:0007669"/>
    <property type="project" value="InterPro"/>
</dbReference>
<dbReference type="SUPFAM" id="SSF56672">
    <property type="entry name" value="DNA/RNA polymerases"/>
    <property type="match status" value="1"/>
</dbReference>
<evidence type="ECO:0000313" key="5">
    <source>
        <dbReference type="EMBL" id="CEM48233.1"/>
    </source>
</evidence>
<dbReference type="CDD" id="cd06142">
    <property type="entry name" value="RNaseD_exo"/>
    <property type="match status" value="1"/>
</dbReference>
<dbReference type="SMART" id="SM00474">
    <property type="entry name" value="35EXOc"/>
    <property type="match status" value="1"/>
</dbReference>
<dbReference type="SUPFAM" id="SSF53098">
    <property type="entry name" value="Ribonuclease H-like"/>
    <property type="match status" value="1"/>
</dbReference>
<dbReference type="SMART" id="SM00482">
    <property type="entry name" value="POLAc"/>
    <property type="match status" value="1"/>
</dbReference>
<feature type="region of interest" description="Disordered" evidence="2">
    <location>
        <begin position="1001"/>
        <end position="1030"/>
    </location>
</feature>
<feature type="compositionally biased region" description="Basic and acidic residues" evidence="2">
    <location>
        <begin position="61"/>
        <end position="70"/>
    </location>
</feature>
<organism evidence="5">
    <name type="scientific">Chromera velia CCMP2878</name>
    <dbReference type="NCBI Taxonomy" id="1169474"/>
    <lineage>
        <taxon>Eukaryota</taxon>
        <taxon>Sar</taxon>
        <taxon>Alveolata</taxon>
        <taxon>Colpodellida</taxon>
        <taxon>Chromeraceae</taxon>
        <taxon>Chromera</taxon>
    </lineage>
</organism>
<dbReference type="SUPFAM" id="SSF52540">
    <property type="entry name" value="P-loop containing nucleoside triphosphate hydrolases"/>
    <property type="match status" value="1"/>
</dbReference>
<feature type="signal peptide" evidence="3">
    <location>
        <begin position="1"/>
        <end position="25"/>
    </location>
</feature>
<dbReference type="CDD" id="cd01029">
    <property type="entry name" value="TOPRIM_primases"/>
    <property type="match status" value="1"/>
</dbReference>
<dbReference type="Gene3D" id="1.10.150.20">
    <property type="entry name" value="5' to 3' exonuclease, C-terminal subdomain"/>
    <property type="match status" value="1"/>
</dbReference>
<dbReference type="PhylomeDB" id="A0A0G4HUU2"/>
<dbReference type="VEuPathDB" id="CryptoDB:Cvel_8733"/>
<proteinExistence type="predicted"/>
<dbReference type="InterPro" id="IPR034154">
    <property type="entry name" value="TOPRIM_DnaG/twinkle"/>
</dbReference>
<dbReference type="GO" id="GO:0006261">
    <property type="term" value="P:DNA-templated DNA replication"/>
    <property type="evidence" value="ECO:0007669"/>
    <property type="project" value="InterPro"/>
</dbReference>
<accession>A0A0G4HUU2</accession>